<reference evidence="1 2" key="1">
    <citation type="submission" date="2020-08" db="EMBL/GenBank/DDBJ databases">
        <title>Sequencing the genomes of 1000 actinobacteria strains.</title>
        <authorList>
            <person name="Klenk H.-P."/>
        </authorList>
    </citation>
    <scope>NUCLEOTIDE SEQUENCE [LARGE SCALE GENOMIC DNA]</scope>
    <source>
        <strain evidence="1 2">DSM 45362</strain>
    </source>
</reference>
<gene>
    <name evidence="1" type="ORF">F4553_006672</name>
</gene>
<dbReference type="Proteomes" id="UP000587527">
    <property type="component" value="Unassembled WGS sequence"/>
</dbReference>
<dbReference type="EMBL" id="JACHMN010000003">
    <property type="protein sequence ID" value="MBB5873238.1"/>
    <property type="molecule type" value="Genomic_DNA"/>
</dbReference>
<sequence>MHHANHFYGHAHVLARYCGLDLSDGQDPPKIEGYVQHGWNIGDGLAPGHPYAERTPIFAWSERVRRTAWSMGKRNVVVIGAPWIYLQEVEPELGAVPEAEREGTIYYPFHGWEGGHVKGDHGKLIEQIKDVETGPVTVCLYWQEYRTPKVRRRYENAGFRIVSHGYRGHWWKDTDPHFLTKQLVELRRHRRIASNRVSSALFYGIASGCEPAVYGNPMTLQGEDPAYGGVPRIRRQWPELHGVAPDVETARQLAAAELGKDFRCSPEELRHLLGWARTTEVAR</sequence>
<evidence type="ECO:0000313" key="1">
    <source>
        <dbReference type="EMBL" id="MBB5873238.1"/>
    </source>
</evidence>
<organism evidence="1 2">
    <name type="scientific">Allocatelliglobosispora scoriae</name>
    <dbReference type="NCBI Taxonomy" id="643052"/>
    <lineage>
        <taxon>Bacteria</taxon>
        <taxon>Bacillati</taxon>
        <taxon>Actinomycetota</taxon>
        <taxon>Actinomycetes</taxon>
        <taxon>Micromonosporales</taxon>
        <taxon>Micromonosporaceae</taxon>
        <taxon>Allocatelliglobosispora</taxon>
    </lineage>
</organism>
<dbReference type="AlphaFoldDB" id="A0A841C0G9"/>
<name>A0A841C0G9_9ACTN</name>
<keyword evidence="2" id="KW-1185">Reference proteome</keyword>
<evidence type="ECO:0000313" key="2">
    <source>
        <dbReference type="Proteomes" id="UP000587527"/>
    </source>
</evidence>
<comment type="caution">
    <text evidence="1">The sequence shown here is derived from an EMBL/GenBank/DDBJ whole genome shotgun (WGS) entry which is preliminary data.</text>
</comment>
<dbReference type="RefSeq" id="WP_184844108.1">
    <property type="nucleotide sequence ID" value="NZ_JACHMN010000003.1"/>
</dbReference>
<accession>A0A841C0G9</accession>
<protein>
    <submittedName>
        <fullName evidence="1">Uncharacterized protein</fullName>
    </submittedName>
</protein>
<proteinExistence type="predicted"/>